<dbReference type="InterPro" id="IPR018392">
    <property type="entry name" value="LysM"/>
</dbReference>
<feature type="domain" description="LysM" evidence="3">
    <location>
        <begin position="154"/>
        <end position="203"/>
    </location>
</feature>
<dbReference type="EMBL" id="SPQC01000006">
    <property type="protein sequence ID" value="TFU23612.1"/>
    <property type="molecule type" value="Genomic_DNA"/>
</dbReference>
<dbReference type="PROSITE" id="PS51782">
    <property type="entry name" value="LYSM"/>
    <property type="match status" value="1"/>
</dbReference>
<keyword evidence="2" id="KW-0812">Transmembrane</keyword>
<dbReference type="CDD" id="cd00118">
    <property type="entry name" value="LysM"/>
    <property type="match status" value="1"/>
</dbReference>
<gene>
    <name evidence="4" type="ORF">E4U03_02600</name>
</gene>
<name>A0A4Y9F5F7_9MICC</name>
<evidence type="ECO:0000256" key="1">
    <source>
        <dbReference type="SAM" id="MobiDB-lite"/>
    </source>
</evidence>
<dbReference type="OrthoDB" id="5084290at2"/>
<keyword evidence="2" id="KW-1133">Transmembrane helix</keyword>
<evidence type="ECO:0000313" key="4">
    <source>
        <dbReference type="EMBL" id="TFU23612.1"/>
    </source>
</evidence>
<organism evidence="4 5">
    <name type="scientific">Rothia nasimurium</name>
    <dbReference type="NCBI Taxonomy" id="85336"/>
    <lineage>
        <taxon>Bacteria</taxon>
        <taxon>Bacillati</taxon>
        <taxon>Actinomycetota</taxon>
        <taxon>Actinomycetes</taxon>
        <taxon>Micrococcales</taxon>
        <taxon>Micrococcaceae</taxon>
        <taxon>Rothia</taxon>
    </lineage>
</organism>
<reference evidence="4 5" key="1">
    <citation type="submission" date="2019-03" db="EMBL/GenBank/DDBJ databases">
        <title>Diversity of the mouse oral microbiome.</title>
        <authorList>
            <person name="Joseph S."/>
            <person name="Aduse-Opoku J."/>
            <person name="Curtis M."/>
            <person name="Wade W."/>
            <person name="Hashim A."/>
        </authorList>
    </citation>
    <scope>NUCLEOTIDE SEQUENCE [LARGE SCALE GENOMIC DNA]</scope>
    <source>
        <strain evidence="5">irhom_31</strain>
    </source>
</reference>
<protein>
    <submittedName>
        <fullName evidence="4">LysM peptidoglycan-binding domain-containing protein</fullName>
    </submittedName>
</protein>
<evidence type="ECO:0000259" key="3">
    <source>
        <dbReference type="PROSITE" id="PS51782"/>
    </source>
</evidence>
<dbReference type="Pfam" id="PF01476">
    <property type="entry name" value="LysM"/>
    <property type="match status" value="1"/>
</dbReference>
<dbReference type="Proteomes" id="UP000297951">
    <property type="component" value="Unassembled WGS sequence"/>
</dbReference>
<sequence>MFERESGERLMSTIALPEFMARTSLKKPLDQAATFTARQHPQVPASAGALRQPQYRIRFAAPVPVRPAPVAPLRNLPSRPAASAPAQQPSAVVEPSQKAKTERQKIRLTRRGRLVFRGLPLLTLVALVVLGALTFLAPGEAKSATVEPVVPVSQTVTVVHGDTLWTIAADAAPGEDNRDVINRIMQINDLTSAQLVPGQVLEVPVYTQSQ</sequence>
<keyword evidence="2" id="KW-0472">Membrane</keyword>
<dbReference type="AlphaFoldDB" id="A0A4Y9F5F7"/>
<dbReference type="SMART" id="SM00257">
    <property type="entry name" value="LysM"/>
    <property type="match status" value="1"/>
</dbReference>
<feature type="region of interest" description="Disordered" evidence="1">
    <location>
        <begin position="71"/>
        <end position="104"/>
    </location>
</feature>
<feature type="transmembrane region" description="Helical" evidence="2">
    <location>
        <begin position="114"/>
        <end position="137"/>
    </location>
</feature>
<comment type="caution">
    <text evidence="4">The sequence shown here is derived from an EMBL/GenBank/DDBJ whole genome shotgun (WGS) entry which is preliminary data.</text>
</comment>
<dbReference type="InterPro" id="IPR036779">
    <property type="entry name" value="LysM_dom_sf"/>
</dbReference>
<dbReference type="SUPFAM" id="SSF54106">
    <property type="entry name" value="LysM domain"/>
    <property type="match status" value="1"/>
</dbReference>
<feature type="compositionally biased region" description="Low complexity" evidence="1">
    <location>
        <begin position="77"/>
        <end position="91"/>
    </location>
</feature>
<proteinExistence type="predicted"/>
<dbReference type="Gene3D" id="3.10.350.10">
    <property type="entry name" value="LysM domain"/>
    <property type="match status" value="1"/>
</dbReference>
<evidence type="ECO:0000256" key="2">
    <source>
        <dbReference type="SAM" id="Phobius"/>
    </source>
</evidence>
<evidence type="ECO:0000313" key="5">
    <source>
        <dbReference type="Proteomes" id="UP000297951"/>
    </source>
</evidence>
<accession>A0A4Y9F5F7</accession>